<keyword evidence="6" id="KW-0539">Nucleus</keyword>
<evidence type="ECO:0000256" key="2">
    <source>
        <dbReference type="ARBA" id="ARBA00022553"/>
    </source>
</evidence>
<dbReference type="GO" id="GO:0003682">
    <property type="term" value="F:chromatin binding"/>
    <property type="evidence" value="ECO:0007669"/>
    <property type="project" value="InterPro"/>
</dbReference>
<feature type="compositionally biased region" description="Basic residues" evidence="7">
    <location>
        <begin position="97"/>
        <end position="106"/>
    </location>
</feature>
<evidence type="ECO:0000256" key="5">
    <source>
        <dbReference type="ARBA" id="ARBA00023136"/>
    </source>
</evidence>
<feature type="region of interest" description="Disordered" evidence="7">
    <location>
        <begin position="478"/>
        <end position="508"/>
    </location>
</feature>
<name>A0A8E2DTG4_9APHY</name>
<dbReference type="GO" id="GO:0005783">
    <property type="term" value="C:endoplasmic reticulum"/>
    <property type="evidence" value="ECO:0007669"/>
    <property type="project" value="TreeGrafter"/>
</dbReference>
<evidence type="ECO:0000256" key="7">
    <source>
        <dbReference type="SAM" id="MobiDB-lite"/>
    </source>
</evidence>
<dbReference type="Pfam" id="PF09402">
    <property type="entry name" value="MSC"/>
    <property type="match status" value="1"/>
</dbReference>
<evidence type="ECO:0000313" key="10">
    <source>
        <dbReference type="EMBL" id="OCH95530.1"/>
    </source>
</evidence>
<dbReference type="GO" id="GO:0071763">
    <property type="term" value="P:nuclear membrane organization"/>
    <property type="evidence" value="ECO:0007669"/>
    <property type="project" value="TreeGrafter"/>
</dbReference>
<comment type="subcellular location">
    <subcellularLocation>
        <location evidence="1">Nucleus inner membrane</location>
    </subcellularLocation>
</comment>
<feature type="region of interest" description="Disordered" evidence="7">
    <location>
        <begin position="865"/>
        <end position="885"/>
    </location>
</feature>
<dbReference type="InterPro" id="IPR044780">
    <property type="entry name" value="Heh2/Src1"/>
</dbReference>
<evidence type="ECO:0000256" key="1">
    <source>
        <dbReference type="ARBA" id="ARBA00004540"/>
    </source>
</evidence>
<keyword evidence="2" id="KW-0597">Phosphoprotein</keyword>
<dbReference type="InterPro" id="IPR025856">
    <property type="entry name" value="HeH/LEM_domain"/>
</dbReference>
<dbReference type="AlphaFoldDB" id="A0A8E2DTG4"/>
<evidence type="ECO:0000259" key="9">
    <source>
        <dbReference type="Pfam" id="PF12949"/>
    </source>
</evidence>
<dbReference type="InterPro" id="IPR041885">
    <property type="entry name" value="MAN1_winged_helix_dom"/>
</dbReference>
<feature type="compositionally biased region" description="Basic and acidic residues" evidence="7">
    <location>
        <begin position="260"/>
        <end position="270"/>
    </location>
</feature>
<dbReference type="Gene3D" id="1.10.10.1180">
    <property type="entry name" value="MAN1, winged-helix domain"/>
    <property type="match status" value="1"/>
</dbReference>
<evidence type="ECO:0000256" key="3">
    <source>
        <dbReference type="ARBA" id="ARBA00022692"/>
    </source>
</evidence>
<evidence type="ECO:0000313" key="11">
    <source>
        <dbReference type="Proteomes" id="UP000250043"/>
    </source>
</evidence>
<keyword evidence="3" id="KW-0812">Transmembrane</keyword>
<evidence type="ECO:0008006" key="12">
    <source>
        <dbReference type="Google" id="ProtNLM"/>
    </source>
</evidence>
<evidence type="ECO:0000259" key="8">
    <source>
        <dbReference type="Pfam" id="PF09402"/>
    </source>
</evidence>
<keyword evidence="4" id="KW-1133">Transmembrane helix</keyword>
<organism evidence="10 11">
    <name type="scientific">Obba rivulosa</name>
    <dbReference type="NCBI Taxonomy" id="1052685"/>
    <lineage>
        <taxon>Eukaryota</taxon>
        <taxon>Fungi</taxon>
        <taxon>Dikarya</taxon>
        <taxon>Basidiomycota</taxon>
        <taxon>Agaricomycotina</taxon>
        <taxon>Agaricomycetes</taxon>
        <taxon>Polyporales</taxon>
        <taxon>Gelatoporiaceae</taxon>
        <taxon>Obba</taxon>
    </lineage>
</organism>
<evidence type="ECO:0000256" key="6">
    <source>
        <dbReference type="ARBA" id="ARBA00023242"/>
    </source>
</evidence>
<dbReference type="EMBL" id="KV722335">
    <property type="protein sequence ID" value="OCH95530.1"/>
    <property type="molecule type" value="Genomic_DNA"/>
</dbReference>
<feature type="domain" description="Man1/Src1-like C-terminal" evidence="8">
    <location>
        <begin position="426"/>
        <end position="857"/>
    </location>
</feature>
<dbReference type="OrthoDB" id="5376590at2759"/>
<proteinExistence type="predicted"/>
<dbReference type="Pfam" id="PF12949">
    <property type="entry name" value="HeH"/>
    <property type="match status" value="1"/>
</dbReference>
<reference evidence="10 11" key="1">
    <citation type="submission" date="2016-07" db="EMBL/GenBank/DDBJ databases">
        <title>Draft genome of the white-rot fungus Obba rivulosa 3A-2.</title>
        <authorList>
            <consortium name="DOE Joint Genome Institute"/>
            <person name="Miettinen O."/>
            <person name="Riley R."/>
            <person name="Acob R."/>
            <person name="Barry K."/>
            <person name="Cullen D."/>
            <person name="De Vries R."/>
            <person name="Hainaut M."/>
            <person name="Hatakka A."/>
            <person name="Henrissat B."/>
            <person name="Hilden K."/>
            <person name="Kuo R."/>
            <person name="Labutti K."/>
            <person name="Lipzen A."/>
            <person name="Makela M.R."/>
            <person name="Sandor L."/>
            <person name="Spatafora J.W."/>
            <person name="Grigoriev I.V."/>
            <person name="Hibbett D.S."/>
        </authorList>
    </citation>
    <scope>NUCLEOTIDE SEQUENCE [LARGE SCALE GENOMIC DNA]</scope>
    <source>
        <strain evidence="10 11">3A-2</strain>
    </source>
</reference>
<accession>A0A8E2DTG4</accession>
<feature type="compositionally biased region" description="Acidic residues" evidence="7">
    <location>
        <begin position="149"/>
        <end position="158"/>
    </location>
</feature>
<dbReference type="PANTHER" id="PTHR47808:SF2">
    <property type="entry name" value="LEM DOMAIN-CONTAINING PROTEIN 2"/>
    <property type="match status" value="1"/>
</dbReference>
<dbReference type="GO" id="GO:0005637">
    <property type="term" value="C:nuclear inner membrane"/>
    <property type="evidence" value="ECO:0007669"/>
    <property type="project" value="UniProtKB-SubCell"/>
</dbReference>
<keyword evidence="5" id="KW-0472">Membrane</keyword>
<evidence type="ECO:0000256" key="4">
    <source>
        <dbReference type="ARBA" id="ARBA00022989"/>
    </source>
</evidence>
<gene>
    <name evidence="10" type="ORF">OBBRIDRAFT_816442</name>
</gene>
<dbReference type="Proteomes" id="UP000250043">
    <property type="component" value="Unassembled WGS sequence"/>
</dbReference>
<dbReference type="CDD" id="cd12935">
    <property type="entry name" value="LEM_like"/>
    <property type="match status" value="1"/>
</dbReference>
<protein>
    <recommendedName>
        <fullName evidence="12">Man1/Src1 C-terminal domain-containing protein</fullName>
    </recommendedName>
</protein>
<feature type="compositionally biased region" description="Low complexity" evidence="7">
    <location>
        <begin position="199"/>
        <end position="213"/>
    </location>
</feature>
<dbReference type="PANTHER" id="PTHR47808">
    <property type="entry name" value="INNER NUCLEAR MEMBRANE PROTEIN HEH2-RELATED"/>
    <property type="match status" value="1"/>
</dbReference>
<dbReference type="InterPro" id="IPR018996">
    <property type="entry name" value="Man1/Src1-like_C"/>
</dbReference>
<feature type="region of interest" description="Disordered" evidence="7">
    <location>
        <begin position="64"/>
        <end position="333"/>
    </location>
</feature>
<dbReference type="GO" id="GO:0034399">
    <property type="term" value="C:nuclear periphery"/>
    <property type="evidence" value="ECO:0007669"/>
    <property type="project" value="TreeGrafter"/>
</dbReference>
<keyword evidence="11" id="KW-1185">Reference proteome</keyword>
<sequence length="885" mass="96811">MSRMTAAQVIAIGEYLEPNFDPASLTVPQLLGVFGFHNINYPTPYTKGKLVQLFNDEIKTRAGKLSKERIQRENSQASDDGITDGLTGRPLNDGKKTVRRSSRRLSRAPTLEDEPQPEAAHPKRRRSSAEPSLGGPSRRKTMQPIEPVLVEESEPEEEIVVRKVGRSKKSAADAGSSARRVSQGHAEDSGWDDNNIFQSGAESSSPARASPVRPRTRQSRTSMIPRPNLRSRQSMSAPPLFGGPPSPQKEQPPQTSPSPKGKDKLKEPVAHVKPPQSEFEPQLPPAIVKENETTASRAARRSALPQEQGGSRAPAMVQSEQTQKEEQDAEEEERQMLALKASIARIPVDVPALAVVEETEPSNGEITEMIGAEAEAVVDEEVDDLLDADVRAISKRIAEGAHATEHAGDREPGSRSHLWSVMLILLALASSGVLLNYKQESTQIGFCDTGKQTNAVLEGMKARRVAVESCNRENRTTLFPLAGGDSTDSAASPVPTPTVTPQHDETGSQVTVTPEACPLPPILPLSHPDSCTPCPPHARCSVNSVTCDNGYILRPPPLLFPLSVPTSAPNTFVRPQYTESLSVSADVPRVIYSALSYALDGLPGFGPVALPPRCVEDPRRKRHIGALGKAIETMLASERGRRLCQGVGVGEPEGDELAEAKRWGVELENLKEEFKKKTAPDMQETLEYTFNEAVQQLVQWGGVFMAEDDQGKRYLAHKTPSMGWDCVLRVKTREAWLEWQKSIAGTIAVVLSILAFRRRQARAHVENERVASLVQIALDLLRNQELAHHTDPVTAPQPYLSSLQLRDLVLQDEHSVRTRQRIWERVERVVEGNANVRTNLEEVTGGDELRVWRWVGSAGKAISPGSAGGRRIQFGDNGESKDAAA</sequence>
<feature type="domain" description="HeH/LEM" evidence="9">
    <location>
        <begin position="22"/>
        <end position="56"/>
    </location>
</feature>